<protein>
    <recommendedName>
        <fullName evidence="15">Pyruvate kinase</fullName>
        <ecNumber evidence="15">2.7.1.40</ecNumber>
    </recommendedName>
</protein>
<evidence type="ECO:0000256" key="14">
    <source>
        <dbReference type="ARBA" id="ARBA00049370"/>
    </source>
</evidence>
<keyword evidence="6" id="KW-0479">Metal-binding</keyword>
<evidence type="ECO:0000256" key="10">
    <source>
        <dbReference type="ARBA" id="ARBA00022842"/>
    </source>
</evidence>
<dbReference type="SUPFAM" id="SSF50800">
    <property type="entry name" value="PK beta-barrel domain-like"/>
    <property type="match status" value="1"/>
</dbReference>
<evidence type="ECO:0000256" key="11">
    <source>
        <dbReference type="ARBA" id="ARBA00023152"/>
    </source>
</evidence>
<evidence type="ECO:0000256" key="3">
    <source>
        <dbReference type="ARBA" id="ARBA00008663"/>
    </source>
</evidence>
<dbReference type="EMBL" id="MFLV01000004">
    <property type="protein sequence ID" value="OGG71987.1"/>
    <property type="molecule type" value="Genomic_DNA"/>
</dbReference>
<accession>A0A1F6EED7</accession>
<dbReference type="InterPro" id="IPR015947">
    <property type="entry name" value="PUA-like_sf"/>
</dbReference>
<dbReference type="UniPathway" id="UPA00109">
    <property type="reaction ID" value="UER00188"/>
</dbReference>
<dbReference type="Gene3D" id="3.40.50.620">
    <property type="entry name" value="HUPs"/>
    <property type="match status" value="1"/>
</dbReference>
<dbReference type="Proteomes" id="UP000179115">
    <property type="component" value="Unassembled WGS sequence"/>
</dbReference>
<dbReference type="Gene3D" id="3.20.20.60">
    <property type="entry name" value="Phosphoenolpyruvate-binding domains"/>
    <property type="match status" value="1"/>
</dbReference>
<dbReference type="InterPro" id="IPR002650">
    <property type="entry name" value="Sulphate_adenylyltransferase"/>
</dbReference>
<dbReference type="PANTHER" id="PTHR43509:SF1">
    <property type="entry name" value="SULFATE ADENYLYLTRANSFERASE"/>
    <property type="match status" value="1"/>
</dbReference>
<keyword evidence="7" id="KW-0547">Nucleotide-binding</keyword>
<dbReference type="GO" id="GO:0004781">
    <property type="term" value="F:sulfate adenylyltransferase (ATP) activity"/>
    <property type="evidence" value="ECO:0007669"/>
    <property type="project" value="UniProtKB-EC"/>
</dbReference>
<evidence type="ECO:0000313" key="19">
    <source>
        <dbReference type="EMBL" id="OGG71987.1"/>
    </source>
</evidence>
<dbReference type="Gene3D" id="2.40.33.10">
    <property type="entry name" value="PK beta-barrel domain-like"/>
    <property type="match status" value="1"/>
</dbReference>
<dbReference type="GO" id="GO:0016301">
    <property type="term" value="F:kinase activity"/>
    <property type="evidence" value="ECO:0007669"/>
    <property type="project" value="UniProtKB-KW"/>
</dbReference>
<proteinExistence type="inferred from homology"/>
<reference evidence="19 20" key="1">
    <citation type="journal article" date="2016" name="Nat. Commun.">
        <title>Thousands of microbial genomes shed light on interconnected biogeochemical processes in an aquifer system.</title>
        <authorList>
            <person name="Anantharaman K."/>
            <person name="Brown C.T."/>
            <person name="Hug L.A."/>
            <person name="Sharon I."/>
            <person name="Castelle C.J."/>
            <person name="Probst A.J."/>
            <person name="Thomas B.C."/>
            <person name="Singh A."/>
            <person name="Wilkins M.J."/>
            <person name="Karaoz U."/>
            <person name="Brodie E.L."/>
            <person name="Williams K.H."/>
            <person name="Hubbard S.S."/>
            <person name="Banfield J.F."/>
        </authorList>
    </citation>
    <scope>NUCLEOTIDE SEQUENCE [LARGE SCALE GENOMIC DNA]</scope>
</reference>
<evidence type="ECO:0000256" key="2">
    <source>
        <dbReference type="ARBA" id="ARBA00005048"/>
    </source>
</evidence>
<evidence type="ECO:0000256" key="7">
    <source>
        <dbReference type="ARBA" id="ARBA00022741"/>
    </source>
</evidence>
<sequence length="745" mass="83017">MKKQEKTKIIVTLGPSTNTEEMVRTIKSKGVDFVRVNMSHSSLADQRHFMRMAKKIGIPFVLDTEGSQIRTGVLKNAPHYFEEGALVTLTNKEIVGNGSLLTIRPREILKQLEVGDIVYCDFDSLILRIHDVNKVRQGKVVAQVIAGGLLGNNKGVVVQSALADKHYDLPTLSPKDKRAIKIALAEGVQYIAASFMRSGAAVREVRKTTKGKMKIISKIECIDGLQNLKGIIAASDFLLIDRGDLSKEIPIERIPFMQKLILQEAAKTGKGVFVATNLLETMVEKSKPTRAEVHDIVDTLLEGAYGVTLAAETAVGKNPIACINMLNRIIEHTKKYGRGKSQGMPIAQSYLDVESIGDSLVEPHGGKLVNGLIEVPQKKEFSRLLKIKLSDEQYMDAEQIAIGTFSPLTGFMGKRDVESVLNSLRLKDGIVWPLPIVLDVSKEVAAPLKVGKKILLTDKEGVPFGMFSLKEKYSVNKEEYARTLYETTDEKHPGVRAVEAMGPVFLAGGIKVFRRRPSSHKQYELTPRQARRLFEDRGWRTVVGFHTRNVPHRGHEFIQLEALRKTGADGLFIHPVIGKKKSGDFEAAAIVQSYEKLMRICYPKETVVFGTYATFSRYAGPREALFTALCRKNFGCSHFIVGRDHTGVGDFYHPKASHAIFDRVGDIGITPVRFDKVFYSKKLKSHVHEGDAGRSHAQKDMLLISGTEARKMLLRGKMLPQWFMRPELSKLIIGMLKKGEKVFVE</sequence>
<dbReference type="NCBIfam" id="TIGR00339">
    <property type="entry name" value="sopT"/>
    <property type="match status" value="1"/>
</dbReference>
<keyword evidence="4 15" id="KW-0808">Transferase</keyword>
<dbReference type="GO" id="GO:0004743">
    <property type="term" value="F:pyruvate kinase activity"/>
    <property type="evidence" value="ECO:0007669"/>
    <property type="project" value="UniProtKB-EC"/>
</dbReference>
<keyword evidence="5 19" id="KW-0548">Nucleotidyltransferase</keyword>
<dbReference type="GO" id="GO:0030955">
    <property type="term" value="F:potassium ion binding"/>
    <property type="evidence" value="ECO:0007669"/>
    <property type="project" value="InterPro"/>
</dbReference>
<evidence type="ECO:0000256" key="8">
    <source>
        <dbReference type="ARBA" id="ARBA00022777"/>
    </source>
</evidence>
<evidence type="ECO:0000256" key="9">
    <source>
        <dbReference type="ARBA" id="ARBA00022840"/>
    </source>
</evidence>
<dbReference type="SUPFAM" id="SSF88697">
    <property type="entry name" value="PUA domain-like"/>
    <property type="match status" value="1"/>
</dbReference>
<keyword evidence="8 15" id="KW-0418">Kinase</keyword>
<evidence type="ECO:0000259" key="18">
    <source>
        <dbReference type="Pfam" id="PF14306"/>
    </source>
</evidence>
<feature type="domain" description="Sulphate adenylyltransferase catalytic" evidence="17">
    <location>
        <begin position="522"/>
        <end position="732"/>
    </location>
</feature>
<dbReference type="InterPro" id="IPR015813">
    <property type="entry name" value="Pyrv/PenolPyrv_kinase-like_dom"/>
</dbReference>
<evidence type="ECO:0000259" key="16">
    <source>
        <dbReference type="Pfam" id="PF00224"/>
    </source>
</evidence>
<dbReference type="InterPro" id="IPR001697">
    <property type="entry name" value="Pyr_Knase"/>
</dbReference>
<feature type="domain" description="Pyruvate kinase barrel" evidence="16">
    <location>
        <begin position="5"/>
        <end position="322"/>
    </location>
</feature>
<dbReference type="AlphaFoldDB" id="A0A1F6EED7"/>
<comment type="catalytic activity">
    <reaction evidence="15">
        <text>pyruvate + ATP = phosphoenolpyruvate + ADP + H(+)</text>
        <dbReference type="Rhea" id="RHEA:18157"/>
        <dbReference type="ChEBI" id="CHEBI:15361"/>
        <dbReference type="ChEBI" id="CHEBI:15378"/>
        <dbReference type="ChEBI" id="CHEBI:30616"/>
        <dbReference type="ChEBI" id="CHEBI:58702"/>
        <dbReference type="ChEBI" id="CHEBI:456216"/>
        <dbReference type="EC" id="2.7.1.40"/>
    </reaction>
</comment>
<keyword evidence="10 15" id="KW-0460">Magnesium</keyword>
<dbReference type="InterPro" id="IPR025980">
    <property type="entry name" value="ATP-Sase_PUA-like_dom"/>
</dbReference>
<dbReference type="Pfam" id="PF00224">
    <property type="entry name" value="PK"/>
    <property type="match status" value="1"/>
</dbReference>
<dbReference type="SUPFAM" id="SSF52374">
    <property type="entry name" value="Nucleotidylyl transferase"/>
    <property type="match status" value="1"/>
</dbReference>
<dbReference type="InterPro" id="IPR015806">
    <property type="entry name" value="Pyrv_Knase_insert_dom_sf"/>
</dbReference>
<evidence type="ECO:0000259" key="17">
    <source>
        <dbReference type="Pfam" id="PF01747"/>
    </source>
</evidence>
<evidence type="ECO:0000256" key="13">
    <source>
        <dbReference type="ARBA" id="ARBA00037980"/>
    </source>
</evidence>
<dbReference type="Gene3D" id="3.10.400.10">
    <property type="entry name" value="Sulfate adenylyltransferase"/>
    <property type="match status" value="1"/>
</dbReference>
<dbReference type="GO" id="GO:0000103">
    <property type="term" value="P:sulfate assimilation"/>
    <property type="evidence" value="ECO:0007669"/>
    <property type="project" value="InterPro"/>
</dbReference>
<comment type="similarity">
    <text evidence="13">Belongs to the sulfate adenylyltransferase family.</text>
</comment>
<name>A0A1F6EED7_9BACT</name>
<dbReference type="InterPro" id="IPR015793">
    <property type="entry name" value="Pyrv_Knase_brl"/>
</dbReference>
<evidence type="ECO:0000256" key="4">
    <source>
        <dbReference type="ARBA" id="ARBA00022679"/>
    </source>
</evidence>
<dbReference type="InterPro" id="IPR040442">
    <property type="entry name" value="Pyrv_kinase-like_dom_sf"/>
</dbReference>
<gene>
    <name evidence="19" type="ORF">A3A35_01185</name>
</gene>
<evidence type="ECO:0000256" key="5">
    <source>
        <dbReference type="ARBA" id="ARBA00022695"/>
    </source>
</evidence>
<keyword evidence="12" id="KW-0670">Pyruvate</keyword>
<dbReference type="InterPro" id="IPR011037">
    <property type="entry name" value="Pyrv_Knase-like_insert_dom_sf"/>
</dbReference>
<evidence type="ECO:0000313" key="20">
    <source>
        <dbReference type="Proteomes" id="UP000179115"/>
    </source>
</evidence>
<dbReference type="NCBIfam" id="NF003166">
    <property type="entry name" value="PRK04149.1"/>
    <property type="match status" value="1"/>
</dbReference>
<comment type="pathway">
    <text evidence="1 15">Carbohydrate degradation; glycolysis; pyruvate from D-glyceraldehyde 3-phosphate: step 5/5.</text>
</comment>
<dbReference type="InterPro" id="IPR014729">
    <property type="entry name" value="Rossmann-like_a/b/a_fold"/>
</dbReference>
<keyword evidence="9" id="KW-0067">ATP-binding</keyword>
<organism evidence="19 20">
    <name type="scientific">Candidatus Kaiserbacteria bacterium RIFCSPLOWO2_01_FULL_51_21</name>
    <dbReference type="NCBI Taxonomy" id="1798508"/>
    <lineage>
        <taxon>Bacteria</taxon>
        <taxon>Candidatus Kaiseribacteriota</taxon>
    </lineage>
</organism>
<comment type="similarity">
    <text evidence="3 15">Belongs to the pyruvate kinase family.</text>
</comment>
<dbReference type="Pfam" id="PF14306">
    <property type="entry name" value="PUA_2"/>
    <property type="match status" value="1"/>
</dbReference>
<dbReference type="STRING" id="1798508.A3A35_01185"/>
<dbReference type="SUPFAM" id="SSF51621">
    <property type="entry name" value="Phosphoenolpyruvate/pyruvate domain"/>
    <property type="match status" value="1"/>
</dbReference>
<evidence type="ECO:0000256" key="12">
    <source>
        <dbReference type="ARBA" id="ARBA00023317"/>
    </source>
</evidence>
<dbReference type="CDD" id="cd00517">
    <property type="entry name" value="ATPS"/>
    <property type="match status" value="1"/>
</dbReference>
<evidence type="ECO:0000256" key="1">
    <source>
        <dbReference type="ARBA" id="ARBA00004997"/>
    </source>
</evidence>
<keyword evidence="11 15" id="KW-0324">Glycolysis</keyword>
<dbReference type="Pfam" id="PF01747">
    <property type="entry name" value="ATP-sulfurylase"/>
    <property type="match status" value="1"/>
</dbReference>
<dbReference type="PRINTS" id="PR01050">
    <property type="entry name" value="PYRUVTKNASE"/>
</dbReference>
<comment type="pathway">
    <text evidence="2">Sulfur metabolism; hydrogen sulfide biosynthesis; sulfite from sulfate: step 1/3.</text>
</comment>
<dbReference type="PANTHER" id="PTHR43509">
    <property type="match status" value="1"/>
</dbReference>
<dbReference type="InterPro" id="IPR024951">
    <property type="entry name" value="Sulfurylase_cat_dom"/>
</dbReference>
<evidence type="ECO:0000256" key="15">
    <source>
        <dbReference type="RuleBase" id="RU000504"/>
    </source>
</evidence>
<feature type="domain" description="ATP-sulfurylase PUA-like" evidence="18">
    <location>
        <begin position="362"/>
        <end position="514"/>
    </location>
</feature>
<dbReference type="GO" id="GO:0005524">
    <property type="term" value="F:ATP binding"/>
    <property type="evidence" value="ECO:0007669"/>
    <property type="project" value="UniProtKB-KW"/>
</dbReference>
<comment type="catalytic activity">
    <reaction evidence="14">
        <text>sulfate + ATP + H(+) = adenosine 5'-phosphosulfate + diphosphate</text>
        <dbReference type="Rhea" id="RHEA:18133"/>
        <dbReference type="ChEBI" id="CHEBI:15378"/>
        <dbReference type="ChEBI" id="CHEBI:16189"/>
        <dbReference type="ChEBI" id="CHEBI:30616"/>
        <dbReference type="ChEBI" id="CHEBI:33019"/>
        <dbReference type="ChEBI" id="CHEBI:58243"/>
        <dbReference type="EC" id="2.7.7.4"/>
    </reaction>
</comment>
<comment type="caution">
    <text evidence="19">The sequence shown here is derived from an EMBL/GenBank/DDBJ whole genome shotgun (WGS) entry which is preliminary data.</text>
</comment>
<evidence type="ECO:0000256" key="6">
    <source>
        <dbReference type="ARBA" id="ARBA00022723"/>
    </source>
</evidence>
<dbReference type="EC" id="2.7.1.40" evidence="15"/>
<dbReference type="GO" id="GO:0000287">
    <property type="term" value="F:magnesium ion binding"/>
    <property type="evidence" value="ECO:0007669"/>
    <property type="project" value="InterPro"/>
</dbReference>